<keyword evidence="2 4" id="KW-0378">Hydrolase</keyword>
<proteinExistence type="inferred from homology"/>
<dbReference type="InterPro" id="IPR050386">
    <property type="entry name" value="Glycosyl_hydrolase_5"/>
</dbReference>
<dbReference type="SUPFAM" id="SSF51445">
    <property type="entry name" value="(Trans)glycosidases"/>
    <property type="match status" value="1"/>
</dbReference>
<dbReference type="Proteomes" id="UP000008385">
    <property type="component" value="Chromosome"/>
</dbReference>
<dbReference type="GO" id="GO:0009986">
    <property type="term" value="C:cell surface"/>
    <property type="evidence" value="ECO:0007669"/>
    <property type="project" value="TreeGrafter"/>
</dbReference>
<dbReference type="GO" id="GO:0008422">
    <property type="term" value="F:beta-glucosidase activity"/>
    <property type="evidence" value="ECO:0007669"/>
    <property type="project" value="TreeGrafter"/>
</dbReference>
<dbReference type="Pfam" id="PF00150">
    <property type="entry name" value="Cellulase"/>
    <property type="match status" value="1"/>
</dbReference>
<evidence type="ECO:0000256" key="4">
    <source>
        <dbReference type="RuleBase" id="RU361153"/>
    </source>
</evidence>
<dbReference type="EMBL" id="CP000245">
    <property type="protein sequence ID" value="AEG92121.1"/>
    <property type="molecule type" value="Genomic_DNA"/>
</dbReference>
<dbReference type="GO" id="GO:0009251">
    <property type="term" value="P:glucan catabolic process"/>
    <property type="evidence" value="ECO:0007669"/>
    <property type="project" value="TreeGrafter"/>
</dbReference>
<gene>
    <name evidence="7" type="ordered locus">Rta_10360</name>
</gene>
<keyword evidence="8" id="KW-1185">Reference proteome</keyword>
<keyword evidence="1 5" id="KW-0732">Signal</keyword>
<dbReference type="HOGENOM" id="CLU_018668_1_0_4"/>
<dbReference type="InterPro" id="IPR018087">
    <property type="entry name" value="Glyco_hydro_5_CS"/>
</dbReference>
<evidence type="ECO:0000256" key="2">
    <source>
        <dbReference type="ARBA" id="ARBA00022801"/>
    </source>
</evidence>
<dbReference type="STRING" id="365046.Rta_10360"/>
<evidence type="ECO:0000259" key="6">
    <source>
        <dbReference type="Pfam" id="PF00150"/>
    </source>
</evidence>
<keyword evidence="3 4" id="KW-0326">Glycosidase</keyword>
<evidence type="ECO:0000313" key="7">
    <source>
        <dbReference type="EMBL" id="AEG92121.1"/>
    </source>
</evidence>
<dbReference type="InterPro" id="IPR017853">
    <property type="entry name" value="GH"/>
</dbReference>
<accession>F5Y099</accession>
<dbReference type="Gene3D" id="3.20.20.80">
    <property type="entry name" value="Glycosidases"/>
    <property type="match status" value="1"/>
</dbReference>
<feature type="chain" id="PRO_5003331240" evidence="5">
    <location>
        <begin position="30"/>
        <end position="372"/>
    </location>
</feature>
<evidence type="ECO:0000256" key="5">
    <source>
        <dbReference type="SAM" id="SignalP"/>
    </source>
</evidence>
<feature type="signal peptide" evidence="5">
    <location>
        <begin position="1"/>
        <end position="29"/>
    </location>
</feature>
<dbReference type="PROSITE" id="PS00659">
    <property type="entry name" value="GLYCOSYL_HYDROL_F5"/>
    <property type="match status" value="1"/>
</dbReference>
<dbReference type="PANTHER" id="PTHR31297:SF17">
    <property type="entry name" value="ENDOGLUCANASE"/>
    <property type="match status" value="1"/>
</dbReference>
<reference evidence="7 8" key="2">
    <citation type="journal article" date="2011" name="PLoS ONE">
        <title>The Cyst-Dividing Bacterium Ramlibacter tataouinensis TTB310 Genome Reveals a Well-Stocked Toolbox for Adaptation to a Desert Environment.</title>
        <authorList>
            <person name="De Luca G."/>
            <person name="Barakat M."/>
            <person name="Ortet P."/>
            <person name="Fochesato S."/>
            <person name="Jourlin-Castelli C."/>
            <person name="Ansaldi M."/>
            <person name="Py B."/>
            <person name="Fichant G."/>
            <person name="Coutinho P.M."/>
            <person name="Voulhoux R."/>
            <person name="Bastien O."/>
            <person name="Marechal E."/>
            <person name="Henrissat B."/>
            <person name="Quentin Y."/>
            <person name="Noirot P."/>
            <person name="Filloux A."/>
            <person name="Mejean V."/>
            <person name="Dubow M.S."/>
            <person name="Barras F."/>
            <person name="Barbe V."/>
            <person name="Weissenbach J."/>
            <person name="Mihalcescu I."/>
            <person name="Vermeglio A."/>
            <person name="Achouak W."/>
            <person name="Heulin T."/>
        </authorList>
    </citation>
    <scope>NUCLEOTIDE SEQUENCE [LARGE SCALE GENOMIC DNA]</scope>
    <source>
        <strain evidence="8">ATCC BAA-407 / DSM 14655 / LMG 21543 / TTB310</strain>
    </source>
</reference>
<dbReference type="eggNOG" id="COG2730">
    <property type="taxonomic scope" value="Bacteria"/>
</dbReference>
<protein>
    <submittedName>
        <fullName evidence="7">Candidate endo-1,4-glucanase, Glycoside Hydrolase Family 5</fullName>
    </submittedName>
</protein>
<dbReference type="PROSITE" id="PS51257">
    <property type="entry name" value="PROKAR_LIPOPROTEIN"/>
    <property type="match status" value="1"/>
</dbReference>
<dbReference type="PANTHER" id="PTHR31297">
    <property type="entry name" value="GLUCAN ENDO-1,6-BETA-GLUCOSIDASE B"/>
    <property type="match status" value="1"/>
</dbReference>
<organism evidence="7 8">
    <name type="scientific">Ramlibacter tataouinensis (strain ATCC BAA-407 / DSM 14655 / LMG 21543 / TTB310)</name>
    <dbReference type="NCBI Taxonomy" id="365046"/>
    <lineage>
        <taxon>Bacteria</taxon>
        <taxon>Pseudomonadati</taxon>
        <taxon>Pseudomonadota</taxon>
        <taxon>Betaproteobacteria</taxon>
        <taxon>Burkholderiales</taxon>
        <taxon>Comamonadaceae</taxon>
        <taxon>Ramlibacter</taxon>
    </lineage>
</organism>
<dbReference type="KEGG" id="rta:Rta_10360"/>
<evidence type="ECO:0000256" key="3">
    <source>
        <dbReference type="ARBA" id="ARBA00023295"/>
    </source>
</evidence>
<evidence type="ECO:0000256" key="1">
    <source>
        <dbReference type="ARBA" id="ARBA00022729"/>
    </source>
</evidence>
<evidence type="ECO:0000313" key="8">
    <source>
        <dbReference type="Proteomes" id="UP000008385"/>
    </source>
</evidence>
<dbReference type="AlphaFoldDB" id="F5Y099"/>
<name>F5Y099_RAMTT</name>
<dbReference type="RefSeq" id="WP_013900354.1">
    <property type="nucleotide sequence ID" value="NC_015677.1"/>
</dbReference>
<reference evidence="8" key="1">
    <citation type="submission" date="2006-01" db="EMBL/GenBank/DDBJ databases">
        <title>Genome of the cyst-dividing bacterium Ramlibacter tataouinensis.</title>
        <authorList>
            <person name="Barakat M."/>
            <person name="Ortet P."/>
            <person name="De Luca G."/>
            <person name="Jourlin-Castelli C."/>
            <person name="Ansaldi M."/>
            <person name="Py B."/>
            <person name="Fichant G."/>
            <person name="Coutinho P."/>
            <person name="Voulhoux R."/>
            <person name="Bastien O."/>
            <person name="Roy S."/>
            <person name="Marechal E."/>
            <person name="Henrissat B."/>
            <person name="Quentin Y."/>
            <person name="Noirot P."/>
            <person name="Filloux A."/>
            <person name="Mejean V."/>
            <person name="DuBow M."/>
            <person name="Barras F."/>
            <person name="Heulin T."/>
        </authorList>
    </citation>
    <scope>NUCLEOTIDE SEQUENCE [LARGE SCALE GENOMIC DNA]</scope>
    <source>
        <strain evidence="8">ATCC BAA-407 / DSM 14655 / LMG 21543 / TTB310</strain>
    </source>
</reference>
<feature type="domain" description="Glycoside hydrolase family 5" evidence="6">
    <location>
        <begin position="93"/>
        <end position="349"/>
    </location>
</feature>
<dbReference type="OrthoDB" id="9800955at2"/>
<comment type="similarity">
    <text evidence="4">Belongs to the glycosyl hydrolase 5 (cellulase A) family.</text>
</comment>
<sequence length="372" mass="41749">MNNKTIALAVAVLAACLSLLLSTASPGLASPAGASAPAARSAAPTRPQQNCRAVTERTCAVAHALGRGINLGNMLEAPREGDWGIRLEPGFIDIAARHFQTVRLPVRWTNHAAPTADATIDEAFARRVDGVVDALLAKGVYVILNVHHYSQIHGDQPHQHEFTVDPALLETRLVNIWRQLGQRYQNRSPRLLFELLNEPHGRLDGEPWNQLIPQALAAVRATNPERPVLVGPSYWNNVRDLPKLRLPRDRNLIVAIHTYEPFNFTHQGVSWRPDLRTGQTCCDSRQRREMADPFEKAERWNREQGYPLHLGEFGAHSAGEMGSRAEYTRLVRDEAERRGIGWTYWEFGSEFAGVWSPETRGWVEPIRRALLD</sequence>
<dbReference type="GO" id="GO:0005576">
    <property type="term" value="C:extracellular region"/>
    <property type="evidence" value="ECO:0007669"/>
    <property type="project" value="TreeGrafter"/>
</dbReference>
<dbReference type="InterPro" id="IPR001547">
    <property type="entry name" value="Glyco_hydro_5"/>
</dbReference>